<reference evidence="1" key="1">
    <citation type="submission" date="2022-12" db="EMBL/GenBank/DDBJ databases">
        <title>Genomic of Bacillus halotolerans.</title>
        <authorList>
            <person name="Xu G."/>
            <person name="Ding Y."/>
        </authorList>
    </citation>
    <scope>NUCLEOTIDE SEQUENCE</scope>
    <source>
        <strain evidence="1">B13</strain>
        <plasmid evidence="1">unnamed</plasmid>
    </source>
</reference>
<keyword evidence="1" id="KW-0614">Plasmid</keyword>
<organism evidence="1 2">
    <name type="scientific">Bacillus halotolerans</name>
    <dbReference type="NCBI Taxonomy" id="260554"/>
    <lineage>
        <taxon>Bacteria</taxon>
        <taxon>Bacillati</taxon>
        <taxon>Bacillota</taxon>
        <taxon>Bacilli</taxon>
        <taxon>Bacillales</taxon>
        <taxon>Bacillaceae</taxon>
        <taxon>Bacillus</taxon>
    </lineage>
</organism>
<name>A0ABY7I696_9BACI</name>
<evidence type="ECO:0000313" key="1">
    <source>
        <dbReference type="EMBL" id="WAT23508.1"/>
    </source>
</evidence>
<gene>
    <name evidence="1" type="ORF">O0R52_22260</name>
</gene>
<geneLocation type="plasmid" evidence="1 2">
    <name>unnamed</name>
</geneLocation>
<dbReference type="Proteomes" id="UP001164713">
    <property type="component" value="Plasmid unnamed"/>
</dbReference>
<protein>
    <submittedName>
        <fullName evidence="1">Uncharacterized protein</fullName>
    </submittedName>
</protein>
<accession>A0ABY7I696</accession>
<dbReference type="RefSeq" id="WP_269108220.1">
    <property type="nucleotide sequence ID" value="NZ_CP114067.1"/>
</dbReference>
<keyword evidence="2" id="KW-1185">Reference proteome</keyword>
<dbReference type="EMBL" id="CP114067">
    <property type="protein sequence ID" value="WAT23508.1"/>
    <property type="molecule type" value="Genomic_DNA"/>
</dbReference>
<proteinExistence type="predicted"/>
<sequence length="79" mass="9261">MKEKQLRLLREKSKAEHMISEAKSSLKEANEKYTSFLIDQKVKELINIQNEEGILNEDALKLFLNSLVHDVLDTYNARR</sequence>
<evidence type="ECO:0000313" key="2">
    <source>
        <dbReference type="Proteomes" id="UP001164713"/>
    </source>
</evidence>